<dbReference type="Gene3D" id="3.60.40.10">
    <property type="entry name" value="PPM-type phosphatase domain"/>
    <property type="match status" value="1"/>
</dbReference>
<dbReference type="Pfam" id="PF13672">
    <property type="entry name" value="PP2C_2"/>
    <property type="match status" value="1"/>
</dbReference>
<dbReference type="SMART" id="SM00332">
    <property type="entry name" value="PP2Cc"/>
    <property type="match status" value="1"/>
</dbReference>
<name>A0A249SMV3_9MOLU</name>
<organism evidence="2 3">
    <name type="scientific">Mesoplasma chauliocola</name>
    <dbReference type="NCBI Taxonomy" id="216427"/>
    <lineage>
        <taxon>Bacteria</taxon>
        <taxon>Bacillati</taxon>
        <taxon>Mycoplasmatota</taxon>
        <taxon>Mollicutes</taxon>
        <taxon>Entomoplasmatales</taxon>
        <taxon>Entomoplasmataceae</taxon>
        <taxon>Mesoplasma</taxon>
    </lineage>
</organism>
<evidence type="ECO:0000259" key="1">
    <source>
        <dbReference type="PROSITE" id="PS51746"/>
    </source>
</evidence>
<dbReference type="SMART" id="SM00331">
    <property type="entry name" value="PP2C_SIG"/>
    <property type="match status" value="1"/>
</dbReference>
<gene>
    <name evidence="2" type="ORF">CK556_01220</name>
</gene>
<dbReference type="Proteomes" id="UP000232229">
    <property type="component" value="Chromosome"/>
</dbReference>
<proteinExistence type="predicted"/>
<dbReference type="InterPro" id="IPR015655">
    <property type="entry name" value="PP2C"/>
</dbReference>
<dbReference type="InterPro" id="IPR036457">
    <property type="entry name" value="PPM-type-like_dom_sf"/>
</dbReference>
<dbReference type="STRING" id="1336232.GCA_000518825_00089"/>
<dbReference type="PROSITE" id="PS51746">
    <property type="entry name" value="PPM_2"/>
    <property type="match status" value="1"/>
</dbReference>
<sequence length="254" mass="29222">MRYKIQSLTDIGRVRKSNQDYLGYIENNEGCLFAIVCDGMGGHAHGELASKLAVEAFLKMFERETFLNKTDNEINNWIRKSIKDIVQQMKDHVEVFYETHDMGTTLTAVLFIGKRAFVVNVGDSRTYRMKNGQLSQITVDQNLWNDKENGESKKEEMKNILGHRFNEMTYWKVLTSALGPNKNTKIDTYLLKDNKGTFVLTTDGVHDYIDSETFTEILNSKKRLKSKAKEIIEFSMNNFSTDNLSLIIVEMMGE</sequence>
<reference evidence="2 3" key="1">
    <citation type="submission" date="2017-08" db="EMBL/GenBank/DDBJ databases">
        <title>Complete Genome Sequence of Mesoplasma chauliocola.</title>
        <authorList>
            <person name="Knight T.F.Jr."/>
            <person name="Citino T."/>
        </authorList>
    </citation>
    <scope>NUCLEOTIDE SEQUENCE [LARGE SCALE GENOMIC DNA]</scope>
    <source>
        <strain evidence="2 3">CHPA-2</strain>
    </source>
</reference>
<dbReference type="EMBL" id="CP023173">
    <property type="protein sequence ID" value="ASZ08976.1"/>
    <property type="molecule type" value="Genomic_DNA"/>
</dbReference>
<feature type="domain" description="PPM-type phosphatase" evidence="1">
    <location>
        <begin position="4"/>
        <end position="251"/>
    </location>
</feature>
<dbReference type="GO" id="GO:0004722">
    <property type="term" value="F:protein serine/threonine phosphatase activity"/>
    <property type="evidence" value="ECO:0007669"/>
    <property type="project" value="InterPro"/>
</dbReference>
<keyword evidence="3" id="KW-1185">Reference proteome</keyword>
<evidence type="ECO:0000313" key="2">
    <source>
        <dbReference type="EMBL" id="ASZ08976.1"/>
    </source>
</evidence>
<dbReference type="SUPFAM" id="SSF81606">
    <property type="entry name" value="PP2C-like"/>
    <property type="match status" value="1"/>
</dbReference>
<dbReference type="PANTHER" id="PTHR13832:SF860">
    <property type="entry name" value="PROTEIN PHOSPHATASE PHPP"/>
    <property type="match status" value="1"/>
</dbReference>
<dbReference type="InterPro" id="IPR001932">
    <property type="entry name" value="PPM-type_phosphatase-like_dom"/>
</dbReference>
<dbReference type="KEGG" id="mchc:CK556_01220"/>
<dbReference type="PANTHER" id="PTHR13832">
    <property type="entry name" value="PROTEIN PHOSPHATASE 2C"/>
    <property type="match status" value="1"/>
</dbReference>
<protein>
    <submittedName>
        <fullName evidence="2">Serine/threonine-protein phosphatase</fullName>
    </submittedName>
</protein>
<evidence type="ECO:0000313" key="3">
    <source>
        <dbReference type="Proteomes" id="UP000232229"/>
    </source>
</evidence>
<accession>A0A249SMV3</accession>
<dbReference type="AlphaFoldDB" id="A0A249SMV3"/>
<dbReference type="CDD" id="cd00143">
    <property type="entry name" value="PP2Cc"/>
    <property type="match status" value="1"/>
</dbReference>
<dbReference type="RefSeq" id="WP_027875264.1">
    <property type="nucleotide sequence ID" value="NZ_CP023173.1"/>
</dbReference>